<evidence type="ECO:0000256" key="4">
    <source>
        <dbReference type="ARBA" id="ARBA00022801"/>
    </source>
</evidence>
<reference evidence="7 8" key="1">
    <citation type="submission" date="2016-03" db="EMBL/GenBank/DDBJ databases">
        <title>Shallow-sea hydrothermal system.</title>
        <authorList>
            <person name="Tang K."/>
        </authorList>
    </citation>
    <scope>NUCLEOTIDE SEQUENCE [LARGE SCALE GENOMIC DNA]</scope>
    <source>
        <strain evidence="7 8">JLT9</strain>
    </source>
</reference>
<proteinExistence type="predicted"/>
<name>A0A1B1N9B1_9MICO</name>
<dbReference type="UniPathway" id="UPA00904">
    <property type="reaction ID" value="UER00871"/>
</dbReference>
<evidence type="ECO:0000313" key="7">
    <source>
        <dbReference type="EMBL" id="ANS78006.1"/>
    </source>
</evidence>
<dbReference type="GO" id="GO:0005829">
    <property type="term" value="C:cytosol"/>
    <property type="evidence" value="ECO:0007669"/>
    <property type="project" value="TreeGrafter"/>
</dbReference>
<dbReference type="Pfam" id="PF01048">
    <property type="entry name" value="PNP_UDP_1"/>
    <property type="match status" value="1"/>
</dbReference>
<dbReference type="STRING" id="1758689.SGUI_0610"/>
<keyword evidence="5" id="KW-0486">Methionine biosynthesis</keyword>
<evidence type="ECO:0000256" key="2">
    <source>
        <dbReference type="ARBA" id="ARBA00011974"/>
    </source>
</evidence>
<keyword evidence="3" id="KW-0028">Amino-acid biosynthesis</keyword>
<evidence type="ECO:0000256" key="3">
    <source>
        <dbReference type="ARBA" id="ARBA00022605"/>
    </source>
</evidence>
<evidence type="ECO:0000313" key="8">
    <source>
        <dbReference type="Proteomes" id="UP000092482"/>
    </source>
</evidence>
<dbReference type="OrthoDB" id="3734512at2"/>
<dbReference type="Proteomes" id="UP000092482">
    <property type="component" value="Chromosome"/>
</dbReference>
<dbReference type="AlphaFoldDB" id="A0A1B1N9B1"/>
<dbReference type="GO" id="GO:0019509">
    <property type="term" value="P:L-methionine salvage from methylthioadenosine"/>
    <property type="evidence" value="ECO:0007669"/>
    <property type="project" value="UniProtKB-UniPathway"/>
</dbReference>
<feature type="domain" description="Nucleoside phosphorylase" evidence="6">
    <location>
        <begin position="6"/>
        <end position="232"/>
    </location>
</feature>
<dbReference type="InterPro" id="IPR000845">
    <property type="entry name" value="Nucleoside_phosphorylase_d"/>
</dbReference>
<comment type="pathway">
    <text evidence="1">Amino-acid biosynthesis; L-methionine biosynthesis via salvage pathway; S-methyl-5-thio-alpha-D-ribose 1-phosphate from S-methyl-5'-thioadenosine (hydrolase route): step 1/2.</text>
</comment>
<dbReference type="GO" id="GO:0009164">
    <property type="term" value="P:nucleoside catabolic process"/>
    <property type="evidence" value="ECO:0007669"/>
    <property type="project" value="InterPro"/>
</dbReference>
<organism evidence="7 8">
    <name type="scientific">Serinicoccus hydrothermalis</name>
    <dbReference type="NCBI Taxonomy" id="1758689"/>
    <lineage>
        <taxon>Bacteria</taxon>
        <taxon>Bacillati</taxon>
        <taxon>Actinomycetota</taxon>
        <taxon>Actinomycetes</taxon>
        <taxon>Micrococcales</taxon>
        <taxon>Ornithinimicrobiaceae</taxon>
        <taxon>Serinicoccus</taxon>
    </lineage>
</organism>
<dbReference type="GO" id="GO:0019284">
    <property type="term" value="P:L-methionine salvage from S-adenosylmethionine"/>
    <property type="evidence" value="ECO:0007669"/>
    <property type="project" value="TreeGrafter"/>
</dbReference>
<dbReference type="EMBL" id="CP014989">
    <property type="protein sequence ID" value="ANS78006.1"/>
    <property type="molecule type" value="Genomic_DNA"/>
</dbReference>
<dbReference type="SUPFAM" id="SSF53167">
    <property type="entry name" value="Purine and uridine phosphorylases"/>
    <property type="match status" value="1"/>
</dbReference>
<evidence type="ECO:0000256" key="5">
    <source>
        <dbReference type="ARBA" id="ARBA00023167"/>
    </source>
</evidence>
<dbReference type="InterPro" id="IPR035994">
    <property type="entry name" value="Nucleoside_phosphorylase_sf"/>
</dbReference>
<gene>
    <name evidence="7" type="ORF">SGUI_0610</name>
</gene>
<evidence type="ECO:0000256" key="1">
    <source>
        <dbReference type="ARBA" id="ARBA00004945"/>
    </source>
</evidence>
<evidence type="ECO:0000259" key="6">
    <source>
        <dbReference type="Pfam" id="PF01048"/>
    </source>
</evidence>
<keyword evidence="4 7" id="KW-0378">Hydrolase</keyword>
<dbReference type="PATRIC" id="fig|1758689.4.peg.621"/>
<keyword evidence="8" id="KW-1185">Reference proteome</keyword>
<dbReference type="GO" id="GO:0008782">
    <property type="term" value="F:adenosylhomocysteine nucleosidase activity"/>
    <property type="evidence" value="ECO:0007669"/>
    <property type="project" value="UniProtKB-EC"/>
</dbReference>
<accession>A0A1B1N9B1</accession>
<dbReference type="InterPro" id="IPR010049">
    <property type="entry name" value="MTA_SAH_Nsdase"/>
</dbReference>
<dbReference type="CDD" id="cd09008">
    <property type="entry name" value="MTAN"/>
    <property type="match status" value="1"/>
</dbReference>
<protein>
    <recommendedName>
        <fullName evidence="2">adenosylhomocysteine nucleosidase</fullName>
        <ecNumber evidence="2">3.2.2.9</ecNumber>
    </recommendedName>
</protein>
<dbReference type="EC" id="3.2.2.9" evidence="2"/>
<dbReference type="GO" id="GO:0008930">
    <property type="term" value="F:methylthioadenosine nucleosidase activity"/>
    <property type="evidence" value="ECO:0007669"/>
    <property type="project" value="InterPro"/>
</dbReference>
<dbReference type="PANTHER" id="PTHR46832:SF1">
    <property type="entry name" value="5'-METHYLTHIOADENOSINE_S-ADENOSYLHOMOCYSTEINE NUCLEOSIDASE"/>
    <property type="match status" value="1"/>
</dbReference>
<dbReference type="PANTHER" id="PTHR46832">
    <property type="entry name" value="5'-METHYLTHIOADENOSINE/S-ADENOSYLHOMOCYSTEINE NUCLEOSIDASE"/>
    <property type="match status" value="1"/>
</dbReference>
<dbReference type="NCBIfam" id="NF004079">
    <property type="entry name" value="PRK05584.1"/>
    <property type="match status" value="1"/>
</dbReference>
<dbReference type="NCBIfam" id="TIGR01704">
    <property type="entry name" value="MTA_SAH-Nsdase"/>
    <property type="match status" value="1"/>
</dbReference>
<keyword evidence="7" id="KW-0326">Glycosidase</keyword>
<sequence>MIGAMLAILGAIETEVADNRSLLEDPVELRAGHLAVHQGRLHGVEVLLARCGVGKVNGAMATTLLRSAGATSLLFTGVAGGVAPAQRVGDLVVATDLVQHDVDVTALGRPPGQLLGEPRSWPADRAMSERLLAAADACAARDRRQVHEGRIASGDQFVASAPRAAAIHTDFGALCVEMEGAAVAQAATTLGMPFAVLRALSDTADHGAAQDFPAFLVGSARLMADVVQHYLR</sequence>
<dbReference type="Gene3D" id="3.40.50.1580">
    <property type="entry name" value="Nucleoside phosphorylase domain"/>
    <property type="match status" value="1"/>
</dbReference>
<dbReference type="KEGG" id="serj:SGUI_0610"/>